<feature type="compositionally biased region" description="Polar residues" evidence="2">
    <location>
        <begin position="402"/>
        <end position="419"/>
    </location>
</feature>
<keyword evidence="1" id="KW-0175">Coiled coil</keyword>
<reference evidence="5" key="2">
    <citation type="submission" date="2012-11" db="EMBL/GenBank/DDBJ databases">
        <authorList>
            <person name="Kuo A."/>
            <person name="Curtis B.A."/>
            <person name="Tanifuji G."/>
            <person name="Burki F."/>
            <person name="Gruber A."/>
            <person name="Irimia M."/>
            <person name="Maruyama S."/>
            <person name="Arias M.C."/>
            <person name="Ball S.G."/>
            <person name="Gile G.H."/>
            <person name="Hirakawa Y."/>
            <person name="Hopkins J.F."/>
            <person name="Rensing S.A."/>
            <person name="Schmutz J."/>
            <person name="Symeonidi A."/>
            <person name="Elias M."/>
            <person name="Eveleigh R.J."/>
            <person name="Herman E.K."/>
            <person name="Klute M.J."/>
            <person name="Nakayama T."/>
            <person name="Obornik M."/>
            <person name="Reyes-Prieto A."/>
            <person name="Armbrust E.V."/>
            <person name="Aves S.J."/>
            <person name="Beiko R.G."/>
            <person name="Coutinho P."/>
            <person name="Dacks J.B."/>
            <person name="Durnford D.G."/>
            <person name="Fast N.M."/>
            <person name="Green B.R."/>
            <person name="Grisdale C."/>
            <person name="Hempe F."/>
            <person name="Henrissat B."/>
            <person name="Hoppner M.P."/>
            <person name="Ishida K.-I."/>
            <person name="Kim E."/>
            <person name="Koreny L."/>
            <person name="Kroth P.G."/>
            <person name="Liu Y."/>
            <person name="Malik S.-B."/>
            <person name="Maier U.G."/>
            <person name="McRose D."/>
            <person name="Mock T."/>
            <person name="Neilson J.A."/>
            <person name="Onodera N.T."/>
            <person name="Poole A.M."/>
            <person name="Pritham E.J."/>
            <person name="Richards T.A."/>
            <person name="Rocap G."/>
            <person name="Roy S.W."/>
            <person name="Sarai C."/>
            <person name="Schaack S."/>
            <person name="Shirato S."/>
            <person name="Slamovits C.H."/>
            <person name="Spencer D.F."/>
            <person name="Suzuki S."/>
            <person name="Worden A.Z."/>
            <person name="Zauner S."/>
            <person name="Barry K."/>
            <person name="Bell C."/>
            <person name="Bharti A.K."/>
            <person name="Crow J.A."/>
            <person name="Grimwood J."/>
            <person name="Kramer R."/>
            <person name="Lindquist E."/>
            <person name="Lucas S."/>
            <person name="Salamov A."/>
            <person name="McFadden G.I."/>
            <person name="Lane C.E."/>
            <person name="Keeling P.J."/>
            <person name="Gray M.W."/>
            <person name="Grigoriev I.V."/>
            <person name="Archibald J.M."/>
        </authorList>
    </citation>
    <scope>NUCLEOTIDE SEQUENCE</scope>
    <source>
        <strain evidence="5">CCMP2712</strain>
    </source>
</reference>
<dbReference type="RefSeq" id="XP_005838761.1">
    <property type="nucleotide sequence ID" value="XM_005838704.1"/>
</dbReference>
<feature type="region of interest" description="Disordered" evidence="2">
    <location>
        <begin position="359"/>
        <end position="929"/>
    </location>
</feature>
<accession>L1JTB5</accession>
<feature type="region of interest" description="Disordered" evidence="2">
    <location>
        <begin position="276"/>
        <end position="341"/>
    </location>
</feature>
<sequence length="1917" mass="214118">MTNSCTKDGKNTAIYHQETEDLHILNTIKRVKRYGRQQILFPADKKCSIQPSNLKECDVKSEFMPNQEQESGRNLLAEKFQEDIHDPINVDHQERKWEDDESVKNSWTSTDSSSSQQIFLVETSTVLSCADELQYQTQSNTSSKAVQKLEVKAGDGNLGAATGSKCDYRSDSQNEAEVKGEAKSKTDSCATMYSTRVDTPDPEYDRAASEEPKQNSESEKSDLAQTSSSIDHGEHGSQNKARIPVKENGQVSRTKADCELGLSTTCRDGVWSEKFCARDDDNDGENKAKRQPEHQDKGSWNAKGVDDWRVQPHFQSEQEAQNNRKRVSPAQVEPKRKTKQHCSVWSGFVNFIKAKNKMTEENSSQWLTDASSGNEDQKYNSCCASSKINEQTPDSRYEPETECTTGSNSREMTGLSRQQGAEPKARPEAEDGKAQEEGLVRREAEADEEADRAESSFVCIGKLEDEAERAKGAKEDDSQRQGDPQACKEYAHDKADDGSEAPGGVGESEARPEAEDGKAQEEGLVRREAEADEEADRAESSFVCIGKLEDEAERAKGAKEDDSQRQGDPQACKEYAHDKADDGSEAPGGVGESEARPEAEDGKAQEEGLVRREAEADEEADRAESSFVCIGKLEDEAERAKGAKEDDSQRQGDPQACKEYAHDKADDGSEAPGGVGESEARPEAEDGKRRRKGLVRREAEADEEADRAESSFVCIGKLEDGAERAKGAKEDDSQRQGDPQACKEYAHDKADDGSEAPGGVGESEARPEAEDGKAQEEGLVRREAEADEEADRAESSFVCIGKLEDEAERAKGAKEDDSQRQGDPQACKEYAHDKADDGSEAPGGVGESEARPEAEDGKAQEEGLVRREAEADEEADRAESSFVCIGKLEDGAERAKGAKEDDSQRQGDPQACKEYAHDKADDGSEAPGGIEFAEAQCKTFSYSGDVTGLLFGEEAWSEIDSEAEDCKAQEEGLVSREAEAGDEFEVAAVDCFQHLADPESQSQSSAVFVLGSEIEDGNNQGGNDQEKVQSEDRVNLHIAADRGHESFRAIAADSMEGSIVKDGLSHLEKVFQKSDALVRHASEDECPQTPFDSGQDSASSNLSQSSDSSYSCDSDSCRFFTEFLSGDAVYRDESDSEYVPDSISISSESIQESDGEDPLHCLLPPLHPDLIDGALSLVEGPVDDSEELLEEMRQNPSIVAQRREFLMPSQETGRSTRLIQQTKQDCFAMQEAMSKEPRSRAAMAEGEVAKLMERCRSLQNQLEWEMSNTSQLKRELSFVNSKLSEKDKVIDGLDRSIRGLSMQLESSNKSLDDCARLNEDYMQQLHKLSYEKSLLQSKLMTLEEELEIRKKESHKLMEMELEHDKILTMNSILLMQKEQLSHELVNHQSVQNAQREASSTSNLPSAKASSSKQQEGRRVLLLDVEEALHETADVSSEGSAAQPGSMLPEQLSRLDQTVSLCEHRLVDLQYHIEHILATDRNLRKENTRLLKEDVKLPSLSRQSVTQMQLDERGRDISPTLQHQLEEERLRHQREVEELMKNIETLKSSNHKLDQMVLNADQNLTNYKEKISQLTSTNAEYQSVIRRLELDLEIEKKQSNGNLHVIEQDLNNLKHDFALRTLERDKLTSQNKELELQISSRNQVIDKLKADLERTSNDMERLKAGFQEASKSLQFAATLHSNQIEKVASAKTQIAREAQTLYNRLYKMENERKAMLKYMNSKTSAEKEAFNKQILELKNRHEHHVTNLQNALAQAQAREELLERKIEDLEQSVAQENLRVITAELKGLKNEIQRIASRNRGMLTRIEKEEKIKGDQRVLISAMLRELIDVQIEFGDVLSDIITMFETTTLREMENTVLEEGMLTHSRELEDLAKQYSQMLHEAESEISEREHSATNQRLHEILMQLQSQDQESLGQRS</sequence>
<evidence type="ECO:0000313" key="5">
    <source>
        <dbReference type="Proteomes" id="UP000011087"/>
    </source>
</evidence>
<feature type="compositionally biased region" description="Basic and acidic residues" evidence="2">
    <location>
        <begin position="717"/>
        <end position="735"/>
    </location>
</feature>
<evidence type="ECO:0000256" key="1">
    <source>
        <dbReference type="SAM" id="Coils"/>
    </source>
</evidence>
<feature type="coiled-coil region" evidence="1">
    <location>
        <begin position="1521"/>
        <end position="1597"/>
    </location>
</feature>
<dbReference type="GeneID" id="17308566"/>
<name>L1JTB5_GUITC</name>
<organism evidence="3">
    <name type="scientific">Guillardia theta (strain CCMP2712)</name>
    <name type="common">Cryptophyte</name>
    <dbReference type="NCBI Taxonomy" id="905079"/>
    <lineage>
        <taxon>Eukaryota</taxon>
        <taxon>Cryptophyceae</taxon>
        <taxon>Pyrenomonadales</taxon>
        <taxon>Geminigeraceae</taxon>
        <taxon>Guillardia</taxon>
    </lineage>
</organism>
<feature type="compositionally biased region" description="Basic and acidic residues" evidence="2">
    <location>
        <begin position="632"/>
        <end position="650"/>
    </location>
</feature>
<evidence type="ECO:0000313" key="4">
    <source>
        <dbReference type="EnsemblProtists" id="EKX51781"/>
    </source>
</evidence>
<feature type="compositionally biased region" description="Basic and acidic residues" evidence="2">
    <location>
        <begin position="887"/>
        <end position="905"/>
    </location>
</feature>
<dbReference type="KEGG" id="gtt:GUITHDRAFT_102387"/>
<feature type="compositionally biased region" description="Basic and acidic residues" evidence="2">
    <location>
        <begin position="462"/>
        <end position="480"/>
    </location>
</feature>
<dbReference type="EMBL" id="JH992974">
    <property type="protein sequence ID" value="EKX51781.1"/>
    <property type="molecule type" value="Genomic_DNA"/>
</dbReference>
<feature type="compositionally biased region" description="Basic and acidic residues" evidence="2">
    <location>
        <begin position="763"/>
        <end position="784"/>
    </location>
</feature>
<evidence type="ECO:0000256" key="2">
    <source>
        <dbReference type="SAM" id="MobiDB-lite"/>
    </source>
</evidence>
<feature type="compositionally biased region" description="Basic and acidic residues" evidence="2">
    <location>
        <begin position="166"/>
        <end position="186"/>
    </location>
</feature>
<dbReference type="EnsemblProtists" id="EKX51781">
    <property type="protein sequence ID" value="EKX51781"/>
    <property type="gene ID" value="GUITHDRAFT_102387"/>
</dbReference>
<dbReference type="Proteomes" id="UP000011087">
    <property type="component" value="Unassembled WGS sequence"/>
</dbReference>
<feature type="compositionally biased region" description="Polar residues" evidence="2">
    <location>
        <begin position="187"/>
        <end position="197"/>
    </location>
</feature>
<feature type="compositionally biased region" description="Basic and acidic residues" evidence="2">
    <location>
        <begin position="678"/>
        <end position="688"/>
    </location>
</feature>
<feature type="compositionally biased region" description="Basic and acidic residues" evidence="2">
    <location>
        <begin position="423"/>
        <end position="444"/>
    </location>
</feature>
<feature type="region of interest" description="Disordered" evidence="2">
    <location>
        <begin position="1081"/>
        <end position="1107"/>
    </location>
</feature>
<evidence type="ECO:0000313" key="3">
    <source>
        <dbReference type="EMBL" id="EKX51781.1"/>
    </source>
</evidence>
<feature type="compositionally biased region" description="Basic and acidic residues" evidence="2">
    <location>
        <begin position="848"/>
        <end position="869"/>
    </location>
</feature>
<keyword evidence="5" id="KW-1185">Reference proteome</keyword>
<feature type="region of interest" description="Disordered" evidence="2">
    <location>
        <begin position="1385"/>
        <end position="1416"/>
    </location>
</feature>
<feature type="compositionally biased region" description="Basic and acidic residues" evidence="2">
    <location>
        <begin position="276"/>
        <end position="297"/>
    </location>
</feature>
<feature type="compositionally biased region" description="Basic and acidic residues" evidence="2">
    <location>
        <begin position="802"/>
        <end position="820"/>
    </location>
</feature>
<proteinExistence type="predicted"/>
<feature type="compositionally biased region" description="Basic and acidic residues" evidence="2">
    <location>
        <begin position="593"/>
        <end position="614"/>
    </location>
</feature>
<feature type="compositionally biased region" description="Polar residues" evidence="2">
    <location>
        <begin position="361"/>
        <end position="392"/>
    </location>
</feature>
<gene>
    <name evidence="3" type="ORF">GUITHDRAFT_102387</name>
</gene>
<reference evidence="4" key="3">
    <citation type="submission" date="2016-03" db="UniProtKB">
        <authorList>
            <consortium name="EnsemblProtists"/>
        </authorList>
    </citation>
    <scope>IDENTIFICATION</scope>
</reference>
<feature type="compositionally biased region" description="Polar residues" evidence="2">
    <location>
        <begin position="1386"/>
        <end position="1413"/>
    </location>
</feature>
<feature type="region of interest" description="Disordered" evidence="2">
    <location>
        <begin position="155"/>
        <end position="258"/>
    </location>
</feature>
<feature type="coiled-coil region" evidence="1">
    <location>
        <begin position="1630"/>
        <end position="1664"/>
    </location>
</feature>
<reference evidence="3 5" key="1">
    <citation type="journal article" date="2012" name="Nature">
        <title>Algal genomes reveal evolutionary mosaicism and the fate of nucleomorphs.</title>
        <authorList>
            <consortium name="DOE Joint Genome Institute"/>
            <person name="Curtis B.A."/>
            <person name="Tanifuji G."/>
            <person name="Burki F."/>
            <person name="Gruber A."/>
            <person name="Irimia M."/>
            <person name="Maruyama S."/>
            <person name="Arias M.C."/>
            <person name="Ball S.G."/>
            <person name="Gile G.H."/>
            <person name="Hirakawa Y."/>
            <person name="Hopkins J.F."/>
            <person name="Kuo A."/>
            <person name="Rensing S.A."/>
            <person name="Schmutz J."/>
            <person name="Symeonidi A."/>
            <person name="Elias M."/>
            <person name="Eveleigh R.J."/>
            <person name="Herman E.K."/>
            <person name="Klute M.J."/>
            <person name="Nakayama T."/>
            <person name="Obornik M."/>
            <person name="Reyes-Prieto A."/>
            <person name="Armbrust E.V."/>
            <person name="Aves S.J."/>
            <person name="Beiko R.G."/>
            <person name="Coutinho P."/>
            <person name="Dacks J.B."/>
            <person name="Durnford D.G."/>
            <person name="Fast N.M."/>
            <person name="Green B.R."/>
            <person name="Grisdale C.J."/>
            <person name="Hempel F."/>
            <person name="Henrissat B."/>
            <person name="Hoppner M.P."/>
            <person name="Ishida K."/>
            <person name="Kim E."/>
            <person name="Koreny L."/>
            <person name="Kroth P.G."/>
            <person name="Liu Y."/>
            <person name="Malik S.B."/>
            <person name="Maier U.G."/>
            <person name="McRose D."/>
            <person name="Mock T."/>
            <person name="Neilson J.A."/>
            <person name="Onodera N.T."/>
            <person name="Poole A.M."/>
            <person name="Pritham E.J."/>
            <person name="Richards T.A."/>
            <person name="Rocap G."/>
            <person name="Roy S.W."/>
            <person name="Sarai C."/>
            <person name="Schaack S."/>
            <person name="Shirato S."/>
            <person name="Slamovits C.H."/>
            <person name="Spencer D.F."/>
            <person name="Suzuki S."/>
            <person name="Worden A.Z."/>
            <person name="Zauner S."/>
            <person name="Barry K."/>
            <person name="Bell C."/>
            <person name="Bharti A.K."/>
            <person name="Crow J.A."/>
            <person name="Grimwood J."/>
            <person name="Kramer R."/>
            <person name="Lindquist E."/>
            <person name="Lucas S."/>
            <person name="Salamov A."/>
            <person name="McFadden G.I."/>
            <person name="Lane C.E."/>
            <person name="Keeling P.J."/>
            <person name="Gray M.W."/>
            <person name="Grigoriev I.V."/>
            <person name="Archibald J.M."/>
        </authorList>
    </citation>
    <scope>NUCLEOTIDE SEQUENCE</scope>
    <source>
        <strain evidence="3 5">CCMP2712</strain>
    </source>
</reference>
<feature type="compositionally biased region" description="Basic and acidic residues" evidence="2">
    <location>
        <begin position="203"/>
        <end position="222"/>
    </location>
</feature>
<feature type="compositionally biased region" description="Basic and acidic residues" evidence="2">
    <location>
        <begin position="508"/>
        <end position="529"/>
    </location>
</feature>
<dbReference type="OMA" id="SRKGSYM"/>
<feature type="coiled-coil region" evidence="1">
    <location>
        <begin position="1325"/>
        <end position="1352"/>
    </location>
</feature>
<dbReference type="PaxDb" id="55529-EKX51781"/>
<feature type="compositionally biased region" description="Low complexity" evidence="2">
    <location>
        <begin position="1092"/>
        <end position="1107"/>
    </location>
</feature>
<protein>
    <submittedName>
        <fullName evidence="3 4">Uncharacterized protein</fullName>
    </submittedName>
</protein>
<feature type="compositionally biased region" description="Basic and acidic residues" evidence="2">
    <location>
        <begin position="547"/>
        <end position="565"/>
    </location>
</feature>
<feature type="coiled-coil region" evidence="1">
    <location>
        <begin position="1719"/>
        <end position="1797"/>
    </location>
</feature>
<dbReference type="HOGENOM" id="CLU_235471_0_0_1"/>